<comment type="similarity">
    <text evidence="1">Belongs to the helicase family. UvrD subfamily.</text>
</comment>
<dbReference type="CDD" id="cd17932">
    <property type="entry name" value="DEXQc_UvrD"/>
    <property type="match status" value="1"/>
</dbReference>
<evidence type="ECO:0000256" key="8">
    <source>
        <dbReference type="ARBA" id="ARBA00034808"/>
    </source>
</evidence>
<evidence type="ECO:0000256" key="5">
    <source>
        <dbReference type="ARBA" id="ARBA00022840"/>
    </source>
</evidence>
<keyword evidence="4 10" id="KW-0347">Helicase</keyword>
<dbReference type="Pfam" id="PF13361">
    <property type="entry name" value="UvrD_C"/>
    <property type="match status" value="2"/>
</dbReference>
<evidence type="ECO:0000256" key="3">
    <source>
        <dbReference type="ARBA" id="ARBA00022801"/>
    </source>
</evidence>
<evidence type="ECO:0000313" key="12">
    <source>
        <dbReference type="EMBL" id="EFE89178.1"/>
    </source>
</evidence>
<comment type="caution">
    <text evidence="12">The sequence shown here is derived from an EMBL/GenBank/DDBJ whole genome shotgun (WGS) entry which is preliminary data.</text>
</comment>
<dbReference type="Gene3D" id="3.40.50.300">
    <property type="entry name" value="P-loop containing nucleotide triphosphate hydrolases"/>
    <property type="match status" value="2"/>
</dbReference>
<proteinExistence type="inferred from homology"/>
<accession>D4BNE1</accession>
<evidence type="ECO:0000259" key="11">
    <source>
        <dbReference type="PROSITE" id="PS51198"/>
    </source>
</evidence>
<dbReference type="HOGENOM" id="CLU_004585_5_6_11"/>
<name>D4BNE1_BIFBR</name>
<dbReference type="GO" id="GO:0003677">
    <property type="term" value="F:DNA binding"/>
    <property type="evidence" value="ECO:0007669"/>
    <property type="project" value="UniProtKB-KW"/>
</dbReference>
<keyword evidence="5 10" id="KW-0067">ATP-binding</keyword>
<dbReference type="EC" id="5.6.2.4" evidence="8"/>
<evidence type="ECO:0000313" key="13">
    <source>
        <dbReference type="Proteomes" id="UP000003191"/>
    </source>
</evidence>
<dbReference type="InterPro" id="IPR014017">
    <property type="entry name" value="DNA_helicase_UvrD-like_C"/>
</dbReference>
<dbReference type="Pfam" id="PF00580">
    <property type="entry name" value="UvrD-helicase"/>
    <property type="match status" value="1"/>
</dbReference>
<dbReference type="SUPFAM" id="SSF52540">
    <property type="entry name" value="P-loop containing nucleoside triphosphate hydrolases"/>
    <property type="match status" value="1"/>
</dbReference>
<evidence type="ECO:0000256" key="2">
    <source>
        <dbReference type="ARBA" id="ARBA00022741"/>
    </source>
</evidence>
<dbReference type="PROSITE" id="PS51198">
    <property type="entry name" value="UVRD_HELICASE_ATP_BIND"/>
    <property type="match status" value="1"/>
</dbReference>
<evidence type="ECO:0000256" key="10">
    <source>
        <dbReference type="PROSITE-ProRule" id="PRU00560"/>
    </source>
</evidence>
<dbReference type="GO" id="GO:0043138">
    <property type="term" value="F:3'-5' DNA helicase activity"/>
    <property type="evidence" value="ECO:0007669"/>
    <property type="project" value="UniProtKB-EC"/>
</dbReference>
<dbReference type="CDD" id="cd18807">
    <property type="entry name" value="SF1_C_UvrD"/>
    <property type="match status" value="1"/>
</dbReference>
<evidence type="ECO:0000256" key="1">
    <source>
        <dbReference type="ARBA" id="ARBA00009922"/>
    </source>
</evidence>
<organism evidence="12 13">
    <name type="scientific">Bifidobacterium breve DSM 20213 = JCM 1192</name>
    <dbReference type="NCBI Taxonomy" id="518634"/>
    <lineage>
        <taxon>Bacteria</taxon>
        <taxon>Bacillati</taxon>
        <taxon>Actinomycetota</taxon>
        <taxon>Actinomycetes</taxon>
        <taxon>Bifidobacteriales</taxon>
        <taxon>Bifidobacteriaceae</taxon>
        <taxon>Bifidobacterium</taxon>
    </lineage>
</organism>
<evidence type="ECO:0000256" key="7">
    <source>
        <dbReference type="ARBA" id="ARBA00034617"/>
    </source>
</evidence>
<protein>
    <recommendedName>
        <fullName evidence="8">DNA 3'-5' helicase</fullName>
        <ecNumber evidence="8">5.6.2.4</ecNumber>
    </recommendedName>
</protein>
<dbReference type="InterPro" id="IPR000212">
    <property type="entry name" value="DNA_helicase_UvrD/REP"/>
</dbReference>
<dbReference type="PANTHER" id="PTHR11070:SF69">
    <property type="entry name" value="ATP-DEPENDENT DNA HELICASE UVRD2"/>
    <property type="match status" value="1"/>
</dbReference>
<keyword evidence="6" id="KW-0413">Isomerase</keyword>
<comment type="catalytic activity">
    <reaction evidence="9">
        <text>ATP + H2O = ADP + phosphate + H(+)</text>
        <dbReference type="Rhea" id="RHEA:13065"/>
        <dbReference type="ChEBI" id="CHEBI:15377"/>
        <dbReference type="ChEBI" id="CHEBI:15378"/>
        <dbReference type="ChEBI" id="CHEBI:30616"/>
        <dbReference type="ChEBI" id="CHEBI:43474"/>
        <dbReference type="ChEBI" id="CHEBI:456216"/>
        <dbReference type="EC" id="5.6.2.4"/>
    </reaction>
</comment>
<reference evidence="12 13" key="1">
    <citation type="submission" date="2010-02" db="EMBL/GenBank/DDBJ databases">
        <authorList>
            <person name="Weinstock G."/>
            <person name="Sodergren E."/>
            <person name="Clifton S."/>
            <person name="Fulton L."/>
            <person name="Fulton B."/>
            <person name="Courtney L."/>
            <person name="Fronick C."/>
            <person name="Harrison M."/>
            <person name="Strong C."/>
            <person name="Farmer C."/>
            <person name="Delahaunty K."/>
            <person name="Markovic C."/>
            <person name="Hall O."/>
            <person name="Minx P."/>
            <person name="Tomlinson C."/>
            <person name="Mitreva M."/>
            <person name="Nelson J."/>
            <person name="Hou S."/>
            <person name="Wollam A."/>
            <person name="Pepin K.H."/>
            <person name="Johnson M."/>
            <person name="Bhonagiri V."/>
            <person name="Zhang X."/>
            <person name="Suruliraj S."/>
            <person name="Warren W."/>
            <person name="Chinwalla A."/>
            <person name="Mardis E.R."/>
            <person name="Wilson R.K."/>
        </authorList>
    </citation>
    <scope>NUCLEOTIDE SEQUENCE [LARGE SCALE GENOMIC DNA]</scope>
    <source>
        <strain evidence="12 13">DSM 20213</strain>
    </source>
</reference>
<dbReference type="PATRIC" id="fig|518634.7.peg.674"/>
<dbReference type="STRING" id="1685.RY69_1346"/>
<dbReference type="PANTHER" id="PTHR11070">
    <property type="entry name" value="UVRD / RECB / PCRA DNA HELICASE FAMILY MEMBER"/>
    <property type="match status" value="1"/>
</dbReference>
<dbReference type="Proteomes" id="UP000003191">
    <property type="component" value="Unassembled WGS sequence"/>
</dbReference>
<dbReference type="InterPro" id="IPR014016">
    <property type="entry name" value="UvrD-like_ATP-bd"/>
</dbReference>
<dbReference type="GO" id="GO:0016887">
    <property type="term" value="F:ATP hydrolysis activity"/>
    <property type="evidence" value="ECO:0007669"/>
    <property type="project" value="RHEA"/>
</dbReference>
<dbReference type="InterPro" id="IPR027417">
    <property type="entry name" value="P-loop_NTPase"/>
</dbReference>
<dbReference type="InterPro" id="IPR013986">
    <property type="entry name" value="DExx_box_DNA_helicase_dom_sf"/>
</dbReference>
<keyword evidence="2 10" id="KW-0547">Nucleotide-binding</keyword>
<dbReference type="AlphaFoldDB" id="D4BNE1"/>
<dbReference type="Gene3D" id="1.10.10.160">
    <property type="match status" value="1"/>
</dbReference>
<comment type="catalytic activity">
    <reaction evidence="7">
        <text>Couples ATP hydrolysis with the unwinding of duplex DNA by translocating in the 3'-5' direction.</text>
        <dbReference type="EC" id="5.6.2.4"/>
    </reaction>
</comment>
<dbReference type="GO" id="GO:0005524">
    <property type="term" value="F:ATP binding"/>
    <property type="evidence" value="ECO:0007669"/>
    <property type="project" value="UniProtKB-UniRule"/>
</dbReference>
<gene>
    <name evidence="12" type="ORF">BIFBRE_03590</name>
</gene>
<evidence type="ECO:0000256" key="6">
    <source>
        <dbReference type="ARBA" id="ARBA00023235"/>
    </source>
</evidence>
<evidence type="ECO:0000256" key="4">
    <source>
        <dbReference type="ARBA" id="ARBA00022806"/>
    </source>
</evidence>
<evidence type="ECO:0000256" key="9">
    <source>
        <dbReference type="ARBA" id="ARBA00048988"/>
    </source>
</evidence>
<keyword evidence="13" id="KW-1185">Reference proteome</keyword>
<sequence length="518" mass="56358">MEVMEQAQQILEGLDEQQRRAATTLNGPVRIIAGAGAGKTRTVTRRIAYACATGAWKPERALAVTFSVKAAAEMRARLEQLGLQGGTSGVTAATFHSAALRQLNSVWADVCEAPFPHLIENQRDTVSRAITRATAVRDIDALTVRDVLAEINWAKISLVPIDDYARISVEANRQPPAGFDAARFAAIYDAYEQEKTSQGEIDFDDILLLVCHIMDDFPEAAAQIRSSIGWLTVDEYQDVSPLQHRLLNLWLGGGGPNGKAAMNRNVCVVGDPAQTIYSFAGASSWHLLQFADEFGPLSADINLNTDYRSTPEVVGLANRVLAAAPNREDYLKLVSAREKGVRISRTAYDTDDLEAQGVAARIARLVAQGAKPSDCAILTRINAQQPVFGAALRAARLKFRVRKDSGWQSSSLADDATTRRALLEAMGLDATGSQQSTDPGVMISTIHAAKGLEFKHVFLVGCSEGLLPYGSPEPGETLEEERRLMYVGVTRAEDSLHLSYARTKDGYGAQQRRPSRFL</sequence>
<feature type="binding site" evidence="10">
    <location>
        <begin position="33"/>
        <end position="40"/>
    </location>
    <ligand>
        <name>ATP</name>
        <dbReference type="ChEBI" id="CHEBI:30616"/>
    </ligand>
</feature>
<dbReference type="GO" id="GO:0000725">
    <property type="term" value="P:recombinational repair"/>
    <property type="evidence" value="ECO:0007669"/>
    <property type="project" value="TreeGrafter"/>
</dbReference>
<keyword evidence="3 10" id="KW-0378">Hydrolase</keyword>
<dbReference type="EMBL" id="ACCG02000009">
    <property type="protein sequence ID" value="EFE89178.1"/>
    <property type="molecule type" value="Genomic_DNA"/>
</dbReference>
<feature type="domain" description="UvrD-like helicase ATP-binding" evidence="11">
    <location>
        <begin position="12"/>
        <end position="310"/>
    </location>
</feature>